<dbReference type="InterPro" id="IPR021829">
    <property type="entry name" value="DUF3419"/>
</dbReference>
<keyword evidence="1" id="KW-0472">Membrane</keyword>
<evidence type="ECO:0000313" key="2">
    <source>
        <dbReference type="EMBL" id="ODV97883.1"/>
    </source>
</evidence>
<dbReference type="PANTHER" id="PTHR47473">
    <property type="entry name" value="BTA1P"/>
    <property type="match status" value="1"/>
</dbReference>
<dbReference type="CDD" id="cd02440">
    <property type="entry name" value="AdoMet_MTases"/>
    <property type="match status" value="1"/>
</dbReference>
<accession>A0A1E4U1J8</accession>
<keyword evidence="1" id="KW-0812">Transmembrane</keyword>
<dbReference type="AlphaFoldDB" id="A0A1E4U1J8"/>
<feature type="transmembrane region" description="Helical" evidence="1">
    <location>
        <begin position="17"/>
        <end position="38"/>
    </location>
</feature>
<evidence type="ECO:0000256" key="1">
    <source>
        <dbReference type="SAM" id="Phobius"/>
    </source>
</evidence>
<dbReference type="OrthoDB" id="10253390at2759"/>
<keyword evidence="3" id="KW-1185">Reference proteome</keyword>
<dbReference type="SUPFAM" id="SSF53335">
    <property type="entry name" value="S-adenosyl-L-methionine-dependent methyltransferases"/>
    <property type="match status" value="1"/>
</dbReference>
<reference evidence="3" key="1">
    <citation type="submission" date="2016-05" db="EMBL/GenBank/DDBJ databases">
        <title>Comparative genomics of biotechnologically important yeasts.</title>
        <authorList>
            <consortium name="DOE Joint Genome Institute"/>
            <person name="Riley R."/>
            <person name="Haridas S."/>
            <person name="Wolfe K.H."/>
            <person name="Lopes M.R."/>
            <person name="Hittinger C.T."/>
            <person name="Goker M."/>
            <person name="Salamov A."/>
            <person name="Wisecaver J."/>
            <person name="Long T.M."/>
            <person name="Aerts A.L."/>
            <person name="Barry K."/>
            <person name="Choi C."/>
            <person name="Clum A."/>
            <person name="Coughlan A.Y."/>
            <person name="Deshpande S."/>
            <person name="Douglass A.P."/>
            <person name="Hanson S.J."/>
            <person name="Klenk H.-P."/>
            <person name="Labutti K."/>
            <person name="Lapidus A."/>
            <person name="Lindquist E."/>
            <person name="Lipzen A."/>
            <person name="Meier-Kolthoff J.P."/>
            <person name="Ohm R.A."/>
            <person name="Otillar R.P."/>
            <person name="Pangilinan J."/>
            <person name="Peng Y."/>
            <person name="Rokas A."/>
            <person name="Rosa C.A."/>
            <person name="Scheuner C."/>
            <person name="Sibirny A.A."/>
            <person name="Slot J.C."/>
            <person name="Stielow J.B."/>
            <person name="Sun H."/>
            <person name="Kurtzman C.P."/>
            <person name="Blackwell M."/>
            <person name="Grigoriev I.V."/>
            <person name="Jeffries T.W."/>
        </authorList>
    </citation>
    <scope>NUCLEOTIDE SEQUENCE [LARGE SCALE GENOMIC DNA]</scope>
    <source>
        <strain evidence="3">NRRL Y-2460</strain>
    </source>
</reference>
<gene>
    <name evidence="2" type="ORF">PACTADRAFT_377</name>
</gene>
<dbReference type="Pfam" id="PF11899">
    <property type="entry name" value="DUF3419"/>
    <property type="match status" value="1"/>
</dbReference>
<dbReference type="EMBL" id="KV454011">
    <property type="protein sequence ID" value="ODV97883.1"/>
    <property type="molecule type" value="Genomic_DNA"/>
</dbReference>
<evidence type="ECO:0000313" key="3">
    <source>
        <dbReference type="Proteomes" id="UP000094236"/>
    </source>
</evidence>
<dbReference type="Gene3D" id="3.40.50.150">
    <property type="entry name" value="Vaccinia Virus protein VP39"/>
    <property type="match status" value="1"/>
</dbReference>
<dbReference type="STRING" id="669874.A0A1E4U1J8"/>
<sequence>MASIDARMANMFSDISLPYFLTISGSILISFVFVSCLFNDKARSISKFCWACFLKPFLSKDGCGDQQNNLEMFYKTQANVYDSTREILLNGRERALKLAIAHLKKKKDLVWIDIGGGTGSNIEKMDSFFPISENFTAVYLIDLSPSLCEVAKKRCQTNNWKNVHIICSDASDFKINHACADLITFSYSLSMIPTYYSAIDHAASFLDKDAIISCVDFGVQSSDTSIGRINTLGGLVNRHIPWILRNFWKIWFECDRVFLDPSRRDYLEYKFGTVKSLNLYNVTLGFIPYYIWIGVSQTEESENLMHRINALATESPYLAPVDQNKNDIVPKSKAFEAALKNFEKGLPYPSIFYQQEVWRIFFDEINPQYEQFKNQYIYAFTWEDPREDARILNLSSEDTVLAITSAGDNLLSYACLPDPPRRIHGVDLNPCQNHLTELKLAALRSLTQEEVWKMFGMGKIENFEELLITKLSPHLSSNAFQFWLAKGQKTFNIYGNGLYDTGSTRWALRLVKYLFKLTGSSDDVEELCQAKTLKEQRSIWDQKIKPILFNRFIGRLLVGNPIFLWKALGVPVNQASMIGGSILSYIIGTLDPVIDRSLISTDNYFYYLTLMGHYRKDNCPDYVSKKGYKLLSKSENSPLDRIRLHTDTLNDVFARLSKKRLTVAIIMDHMDWFDPKGVDAINEIKSLHNSLTDNGRVLLRSASVFPWYIKKFEQNGFKCEAVGVRTPGKAIDRINMYASTWVCTKISGHRK</sequence>
<dbReference type="Pfam" id="PF13489">
    <property type="entry name" value="Methyltransf_23"/>
    <property type="match status" value="1"/>
</dbReference>
<dbReference type="PANTHER" id="PTHR47473:SF1">
    <property type="entry name" value="METHYLTRANSFERASE DOMAIN-CONTAINING PROTEIN"/>
    <property type="match status" value="1"/>
</dbReference>
<organism evidence="2 3">
    <name type="scientific">Pachysolen tannophilus NRRL Y-2460</name>
    <dbReference type="NCBI Taxonomy" id="669874"/>
    <lineage>
        <taxon>Eukaryota</taxon>
        <taxon>Fungi</taxon>
        <taxon>Dikarya</taxon>
        <taxon>Ascomycota</taxon>
        <taxon>Saccharomycotina</taxon>
        <taxon>Pichiomycetes</taxon>
        <taxon>Pachysolenaceae</taxon>
        <taxon>Pachysolen</taxon>
    </lineage>
</organism>
<proteinExistence type="predicted"/>
<dbReference type="InterPro" id="IPR029063">
    <property type="entry name" value="SAM-dependent_MTases_sf"/>
</dbReference>
<protein>
    <recommendedName>
        <fullName evidence="4">Methyltransferase domain-containing protein</fullName>
    </recommendedName>
</protein>
<name>A0A1E4U1J8_PACTA</name>
<feature type="transmembrane region" description="Helical" evidence="1">
    <location>
        <begin position="277"/>
        <end position="295"/>
    </location>
</feature>
<evidence type="ECO:0008006" key="4">
    <source>
        <dbReference type="Google" id="ProtNLM"/>
    </source>
</evidence>
<keyword evidence="1" id="KW-1133">Transmembrane helix</keyword>
<dbReference type="Proteomes" id="UP000094236">
    <property type="component" value="Unassembled WGS sequence"/>
</dbReference>